<dbReference type="AlphaFoldDB" id="A0A6J4SQ59"/>
<organism evidence="2">
    <name type="scientific">uncultured Rubrobacteraceae bacterium</name>
    <dbReference type="NCBI Taxonomy" id="349277"/>
    <lineage>
        <taxon>Bacteria</taxon>
        <taxon>Bacillati</taxon>
        <taxon>Actinomycetota</taxon>
        <taxon>Rubrobacteria</taxon>
        <taxon>Rubrobacterales</taxon>
        <taxon>Rubrobacteraceae</taxon>
        <taxon>environmental samples</taxon>
    </lineage>
</organism>
<feature type="compositionally biased region" description="Basic and acidic residues" evidence="1">
    <location>
        <begin position="20"/>
        <end position="36"/>
    </location>
</feature>
<evidence type="ECO:0008006" key="3">
    <source>
        <dbReference type="Google" id="ProtNLM"/>
    </source>
</evidence>
<gene>
    <name evidence="2" type="ORF">AVDCRST_MAG12-2712</name>
</gene>
<dbReference type="EMBL" id="CADCVK010000387">
    <property type="protein sequence ID" value="CAA9501904.1"/>
    <property type="molecule type" value="Genomic_DNA"/>
</dbReference>
<reference evidence="2" key="1">
    <citation type="submission" date="2020-02" db="EMBL/GenBank/DDBJ databases">
        <authorList>
            <person name="Meier V. D."/>
        </authorList>
    </citation>
    <scope>NUCLEOTIDE SEQUENCE</scope>
    <source>
        <strain evidence="2">AVDCRST_MAG12</strain>
    </source>
</reference>
<name>A0A6J4SQ59_9ACTN</name>
<proteinExistence type="predicted"/>
<evidence type="ECO:0000256" key="1">
    <source>
        <dbReference type="SAM" id="MobiDB-lite"/>
    </source>
</evidence>
<sequence>MKLPEYSPNLNPIEGAFSKVKGDFAHDRSEDPRSPDRGAGGRWTR</sequence>
<protein>
    <recommendedName>
        <fullName evidence="3">Tc1-like transposase DDE domain-containing protein</fullName>
    </recommendedName>
</protein>
<accession>A0A6J4SQ59</accession>
<evidence type="ECO:0000313" key="2">
    <source>
        <dbReference type="EMBL" id="CAA9501904.1"/>
    </source>
</evidence>
<feature type="region of interest" description="Disordered" evidence="1">
    <location>
        <begin position="1"/>
        <end position="45"/>
    </location>
</feature>